<keyword evidence="3" id="KW-1185">Reference proteome</keyword>
<keyword evidence="1" id="KW-0812">Transmembrane</keyword>
<dbReference type="EMBL" id="BOQP01000019">
    <property type="protein sequence ID" value="GIM74212.1"/>
    <property type="molecule type" value="Genomic_DNA"/>
</dbReference>
<evidence type="ECO:0000313" key="3">
    <source>
        <dbReference type="Proteomes" id="UP000680865"/>
    </source>
</evidence>
<proteinExistence type="predicted"/>
<sequence length="64" mass="6658">MLEALREHFETIGTAAGGPDEAKTDAIVAASRRLARRHRIQFAVLACVLTLAAAAAGLEAGTLL</sequence>
<feature type="transmembrane region" description="Helical" evidence="1">
    <location>
        <begin position="40"/>
        <end position="58"/>
    </location>
</feature>
<accession>A0A919SKQ4</accession>
<keyword evidence="1" id="KW-0472">Membrane</keyword>
<keyword evidence="1" id="KW-1133">Transmembrane helix</keyword>
<dbReference type="Proteomes" id="UP000680865">
    <property type="component" value="Unassembled WGS sequence"/>
</dbReference>
<name>A0A919SKQ4_9ACTN</name>
<comment type="caution">
    <text evidence="2">The sequence shown here is derived from an EMBL/GenBank/DDBJ whole genome shotgun (WGS) entry which is preliminary data.</text>
</comment>
<evidence type="ECO:0000313" key="2">
    <source>
        <dbReference type="EMBL" id="GIM74212.1"/>
    </source>
</evidence>
<organism evidence="2 3">
    <name type="scientific">Winogradskya consettensis</name>
    <dbReference type="NCBI Taxonomy" id="113560"/>
    <lineage>
        <taxon>Bacteria</taxon>
        <taxon>Bacillati</taxon>
        <taxon>Actinomycetota</taxon>
        <taxon>Actinomycetes</taxon>
        <taxon>Micromonosporales</taxon>
        <taxon>Micromonosporaceae</taxon>
        <taxon>Winogradskya</taxon>
    </lineage>
</organism>
<dbReference type="AlphaFoldDB" id="A0A919SKQ4"/>
<protein>
    <submittedName>
        <fullName evidence="2">Uncharacterized protein</fullName>
    </submittedName>
</protein>
<reference evidence="2" key="1">
    <citation type="submission" date="2021-03" db="EMBL/GenBank/DDBJ databases">
        <title>Whole genome shotgun sequence of Actinoplanes consettensis NBRC 14913.</title>
        <authorList>
            <person name="Komaki H."/>
            <person name="Tamura T."/>
        </authorList>
    </citation>
    <scope>NUCLEOTIDE SEQUENCE</scope>
    <source>
        <strain evidence="2">NBRC 14913</strain>
    </source>
</reference>
<gene>
    <name evidence="2" type="ORF">Aco04nite_39160</name>
</gene>
<evidence type="ECO:0000256" key="1">
    <source>
        <dbReference type="SAM" id="Phobius"/>
    </source>
</evidence>